<dbReference type="Proteomes" id="UP001172778">
    <property type="component" value="Unassembled WGS sequence"/>
</dbReference>
<accession>A0ABT7DSY1</accession>
<evidence type="ECO:0000313" key="2">
    <source>
        <dbReference type="Proteomes" id="UP001172778"/>
    </source>
</evidence>
<evidence type="ECO:0000313" key="1">
    <source>
        <dbReference type="EMBL" id="MDK2123170.1"/>
    </source>
</evidence>
<dbReference type="EMBL" id="JARRAF010000003">
    <property type="protein sequence ID" value="MDK2123170.1"/>
    <property type="molecule type" value="Genomic_DNA"/>
</dbReference>
<reference evidence="1" key="1">
    <citation type="submission" date="2023-03" db="EMBL/GenBank/DDBJ databases">
        <title>Chitinimonas shenzhenensis gen. nov., sp. nov., a novel member of family Burkholderiaceae isolated from activated sludge collected in Shen Zhen, China.</title>
        <authorList>
            <person name="Wang X."/>
        </authorList>
    </citation>
    <scope>NUCLEOTIDE SEQUENCE</scope>
    <source>
        <strain evidence="1">DQS-5</strain>
    </source>
</reference>
<proteinExistence type="predicted"/>
<organism evidence="1 2">
    <name type="scientific">Parachitinimonas caeni</name>
    <dbReference type="NCBI Taxonomy" id="3031301"/>
    <lineage>
        <taxon>Bacteria</taxon>
        <taxon>Pseudomonadati</taxon>
        <taxon>Pseudomonadota</taxon>
        <taxon>Betaproteobacteria</taxon>
        <taxon>Neisseriales</taxon>
        <taxon>Chitinibacteraceae</taxon>
        <taxon>Parachitinimonas</taxon>
    </lineage>
</organism>
<gene>
    <name evidence="1" type="ORF">PZA18_03775</name>
</gene>
<comment type="caution">
    <text evidence="1">The sequence shown here is derived from an EMBL/GenBank/DDBJ whole genome shotgun (WGS) entry which is preliminary data.</text>
</comment>
<protein>
    <submittedName>
        <fullName evidence="1">Uncharacterized protein</fullName>
    </submittedName>
</protein>
<keyword evidence="2" id="KW-1185">Reference proteome</keyword>
<sequence length="144" mass="15674">MRYGLLIATLLPLGGAWADDSKLGRLFFTPAERQQMELIRQGGPAAQQTIESSPIEAIKPTPPDNVTLSGIIKREQGLPTIWINGKRYTGSNEGYDISATPLTAQTVVIALPDGRRARLKVGQTLDTGSETIKDAYQPQIKTLK</sequence>
<dbReference type="RefSeq" id="WP_284099459.1">
    <property type="nucleotide sequence ID" value="NZ_JARRAF010000003.1"/>
</dbReference>
<name>A0ABT7DSY1_9NEIS</name>